<gene>
    <name evidence="1" type="ORF">TCAP_03349</name>
</gene>
<accession>A0A2K3QGV3</accession>
<dbReference type="AlphaFoldDB" id="A0A2K3QGV3"/>
<evidence type="ECO:0000313" key="2">
    <source>
        <dbReference type="Proteomes" id="UP000236621"/>
    </source>
</evidence>
<comment type="caution">
    <text evidence="1">The sequence shown here is derived from an EMBL/GenBank/DDBJ whole genome shotgun (WGS) entry which is preliminary data.</text>
</comment>
<dbReference type="OrthoDB" id="5224204at2759"/>
<dbReference type="Proteomes" id="UP000236621">
    <property type="component" value="Unassembled WGS sequence"/>
</dbReference>
<protein>
    <submittedName>
        <fullName evidence="1">Prephenate dehydrogenase [NADP(+)]</fullName>
    </submittedName>
</protein>
<organism evidence="1 2">
    <name type="scientific">Tolypocladium capitatum</name>
    <dbReference type="NCBI Taxonomy" id="45235"/>
    <lineage>
        <taxon>Eukaryota</taxon>
        <taxon>Fungi</taxon>
        <taxon>Dikarya</taxon>
        <taxon>Ascomycota</taxon>
        <taxon>Pezizomycotina</taxon>
        <taxon>Sordariomycetes</taxon>
        <taxon>Hypocreomycetidae</taxon>
        <taxon>Hypocreales</taxon>
        <taxon>Ophiocordycipitaceae</taxon>
        <taxon>Tolypocladium</taxon>
    </lineage>
</organism>
<reference evidence="1 2" key="1">
    <citation type="submission" date="2017-08" db="EMBL/GenBank/DDBJ databases">
        <title>Harnessing the power of phylogenomics to disentangle the directionality and signatures of interkingdom host jumping in the parasitic fungal genus Tolypocladium.</title>
        <authorList>
            <person name="Quandt C.A."/>
            <person name="Patterson W."/>
            <person name="Spatafora J.W."/>
        </authorList>
    </citation>
    <scope>NUCLEOTIDE SEQUENCE [LARGE SCALE GENOMIC DNA]</scope>
    <source>
        <strain evidence="1 2">CBS 113982</strain>
    </source>
</reference>
<name>A0A2K3QGV3_9HYPO</name>
<sequence length="64" mass="6707">MTSSSSAVPAGMESYIVGLIGMGDMGKMYADRLSAAGWRAHLARVLLGDVWGPFRLPDSAPGSH</sequence>
<keyword evidence="2" id="KW-1185">Reference proteome</keyword>
<dbReference type="STRING" id="45235.A0A2K3QGV3"/>
<dbReference type="EMBL" id="NRSZ01000507">
    <property type="protein sequence ID" value="PNY26733.1"/>
    <property type="molecule type" value="Genomic_DNA"/>
</dbReference>
<proteinExistence type="predicted"/>
<evidence type="ECO:0000313" key="1">
    <source>
        <dbReference type="EMBL" id="PNY26733.1"/>
    </source>
</evidence>